<dbReference type="EMBL" id="CAKXAJ010025202">
    <property type="protein sequence ID" value="CAH2236332.1"/>
    <property type="molecule type" value="Genomic_DNA"/>
</dbReference>
<protein>
    <submittedName>
        <fullName evidence="2">Jg10714 protein</fullName>
    </submittedName>
</protein>
<evidence type="ECO:0000313" key="2">
    <source>
        <dbReference type="EMBL" id="CAH2236332.1"/>
    </source>
</evidence>
<sequence length="132" mass="14666">MGGAHSLENRWTLGFQGARNGDPAPINAALVGPQRGGQTTSKEPLGAAGNKRPRTVDFGTPYKRPMSSSGLQPVKVMMMMMNFIRKAPFGHVKLMMKTSDGHRNSTILSITRVALRLWYIEGRQFMHNIRNK</sequence>
<dbReference type="Proteomes" id="UP000838756">
    <property type="component" value="Unassembled WGS sequence"/>
</dbReference>
<keyword evidence="3" id="KW-1185">Reference proteome</keyword>
<evidence type="ECO:0000313" key="3">
    <source>
        <dbReference type="Proteomes" id="UP000838756"/>
    </source>
</evidence>
<comment type="caution">
    <text evidence="2">The sequence shown here is derived from an EMBL/GenBank/DDBJ whole genome shotgun (WGS) entry which is preliminary data.</text>
</comment>
<dbReference type="OrthoDB" id="6938952at2759"/>
<organism evidence="2 3">
    <name type="scientific">Pararge aegeria aegeria</name>
    <dbReference type="NCBI Taxonomy" id="348720"/>
    <lineage>
        <taxon>Eukaryota</taxon>
        <taxon>Metazoa</taxon>
        <taxon>Ecdysozoa</taxon>
        <taxon>Arthropoda</taxon>
        <taxon>Hexapoda</taxon>
        <taxon>Insecta</taxon>
        <taxon>Pterygota</taxon>
        <taxon>Neoptera</taxon>
        <taxon>Endopterygota</taxon>
        <taxon>Lepidoptera</taxon>
        <taxon>Glossata</taxon>
        <taxon>Ditrysia</taxon>
        <taxon>Papilionoidea</taxon>
        <taxon>Nymphalidae</taxon>
        <taxon>Satyrinae</taxon>
        <taxon>Satyrini</taxon>
        <taxon>Parargina</taxon>
        <taxon>Pararge</taxon>
    </lineage>
</organism>
<accession>A0A8S4RKE8</accession>
<name>A0A8S4RKE8_9NEOP</name>
<proteinExistence type="predicted"/>
<feature type="region of interest" description="Disordered" evidence="1">
    <location>
        <begin position="15"/>
        <end position="64"/>
    </location>
</feature>
<reference evidence="2" key="1">
    <citation type="submission" date="2022-03" db="EMBL/GenBank/DDBJ databases">
        <authorList>
            <person name="Lindestad O."/>
        </authorList>
    </citation>
    <scope>NUCLEOTIDE SEQUENCE</scope>
</reference>
<evidence type="ECO:0000256" key="1">
    <source>
        <dbReference type="SAM" id="MobiDB-lite"/>
    </source>
</evidence>
<gene>
    <name evidence="2" type="primary">jg10714</name>
    <name evidence="2" type="ORF">PAEG_LOCUS13787</name>
</gene>
<dbReference type="AlphaFoldDB" id="A0A8S4RKE8"/>